<dbReference type="EMBL" id="JABEMB010000009">
    <property type="protein sequence ID" value="NNH03811.1"/>
    <property type="molecule type" value="Genomic_DNA"/>
</dbReference>
<dbReference type="Pfam" id="PF13365">
    <property type="entry name" value="Trypsin_2"/>
    <property type="match status" value="1"/>
</dbReference>
<dbReference type="SUPFAM" id="SSF50494">
    <property type="entry name" value="Trypsin-like serine proteases"/>
    <property type="match status" value="1"/>
</dbReference>
<proteinExistence type="predicted"/>
<comment type="caution">
    <text evidence="1">The sequence shown here is derived from an EMBL/GenBank/DDBJ whole genome shotgun (WGS) entry which is preliminary data.</text>
</comment>
<protein>
    <submittedName>
        <fullName evidence="1">Trypsin-like peptidase domain-containing protein</fullName>
    </submittedName>
</protein>
<dbReference type="InterPro" id="IPR009003">
    <property type="entry name" value="Peptidase_S1_PA"/>
</dbReference>
<name>A0A7Y2LZM2_9MICO</name>
<evidence type="ECO:0000313" key="2">
    <source>
        <dbReference type="Proteomes" id="UP000543598"/>
    </source>
</evidence>
<dbReference type="InterPro" id="IPR043504">
    <property type="entry name" value="Peptidase_S1_PA_chymotrypsin"/>
</dbReference>
<dbReference type="Gene3D" id="2.40.10.10">
    <property type="entry name" value="Trypsin-like serine proteases"/>
    <property type="match status" value="2"/>
</dbReference>
<dbReference type="RefSeq" id="WP_167038062.1">
    <property type="nucleotide sequence ID" value="NZ_BAAANA010000001.1"/>
</dbReference>
<gene>
    <name evidence="1" type="ORF">HLA99_08125</name>
</gene>
<dbReference type="AlphaFoldDB" id="A0A7Y2LZM2"/>
<evidence type="ECO:0000313" key="1">
    <source>
        <dbReference type="EMBL" id="NNH03811.1"/>
    </source>
</evidence>
<keyword evidence="2" id="KW-1185">Reference proteome</keyword>
<reference evidence="1 2" key="1">
    <citation type="submission" date="2020-05" db="EMBL/GenBank/DDBJ databases">
        <title>MicrobeNet Type strains.</title>
        <authorList>
            <person name="Nicholson A.C."/>
        </authorList>
    </citation>
    <scope>NUCLEOTIDE SEQUENCE [LARGE SCALE GENOMIC DNA]</scope>
    <source>
        <strain evidence="1 2">JCM 14282</strain>
    </source>
</reference>
<accession>A0A7Y2LZM2</accession>
<sequence length="583" mass="62392">MDDDAILQAIRDHAADAAEALAAVQSDEKPLTTAGIDALARLSRRDPAEFWLEQLKERGLVTAFAAALRARGVPLADDVLDDPESVIPTEPLRRFLARAESFRCRIVKNDAVVGSGVLVGPSLVLTSWHVIAVARPGQPQEPAPKLEVLLADDMKCRARVPAVFQSECGDAEYSSRAPLHDTDVADRHDVALLELMEPAAAHLGHISLAAPAPPKSKSRLILVHFPGGVHQVIDFGFTGKIRNVTARWRHDVTTAGGSSGGACFNKDLEFLGIHQAEFDHVARFVPAELFVDSIREIVSRDVAPPTLWSLDATPTGPLVIGRNSFFRAVAAAADPDGRVRGVRIKRTNVDSSTTGLAFSHDILEQLLLRRGPDHRLARIPLDDVVDDLSAHIRSRVRLIGLDVPEPLTEDAGVATGQAPPETTIRNRAENLAAAVEAAAATVGATAWLFIDNPSVLLSDESRLTIESFVGAALTKPHLRLVIAGFETVSVPGAEFLGPPASEGDRSPGLIVDFIGEFRRADILDLLATASRELTGGADDVTLGWSADRALVGLPHVNGLYDPALLPQVVENLRPDLRLLAGGV</sequence>
<dbReference type="Proteomes" id="UP000543598">
    <property type="component" value="Unassembled WGS sequence"/>
</dbReference>
<organism evidence="1 2">
    <name type="scientific">Microbacterium ulmi</name>
    <dbReference type="NCBI Taxonomy" id="179095"/>
    <lineage>
        <taxon>Bacteria</taxon>
        <taxon>Bacillati</taxon>
        <taxon>Actinomycetota</taxon>
        <taxon>Actinomycetes</taxon>
        <taxon>Micrococcales</taxon>
        <taxon>Microbacteriaceae</taxon>
        <taxon>Microbacterium</taxon>
    </lineage>
</organism>